<evidence type="ECO:0000313" key="3">
    <source>
        <dbReference type="Proteomes" id="UP001280121"/>
    </source>
</evidence>
<evidence type="ECO:0000256" key="1">
    <source>
        <dbReference type="ARBA" id="ARBA00022533"/>
    </source>
</evidence>
<sequence>MHIYGIQDGYRGFYSSDAGPPLYLNPKMVHGWHKTGGTLSNLIDDYNVGFQTAVEMAQQAINAAHVEAESAVTVAHSPSCNIEQPRCG</sequence>
<organism evidence="2 3">
    <name type="scientific">Dipteronia dyeriana</name>
    <dbReference type="NCBI Taxonomy" id="168575"/>
    <lineage>
        <taxon>Eukaryota</taxon>
        <taxon>Viridiplantae</taxon>
        <taxon>Streptophyta</taxon>
        <taxon>Embryophyta</taxon>
        <taxon>Tracheophyta</taxon>
        <taxon>Spermatophyta</taxon>
        <taxon>Magnoliopsida</taxon>
        <taxon>eudicotyledons</taxon>
        <taxon>Gunneridae</taxon>
        <taxon>Pentapetalae</taxon>
        <taxon>rosids</taxon>
        <taxon>malvids</taxon>
        <taxon>Sapindales</taxon>
        <taxon>Sapindaceae</taxon>
        <taxon>Hippocastanoideae</taxon>
        <taxon>Acereae</taxon>
        <taxon>Dipteronia</taxon>
    </lineage>
</organism>
<dbReference type="SUPFAM" id="SSF53784">
    <property type="entry name" value="Phosphofructokinase"/>
    <property type="match status" value="1"/>
</dbReference>
<keyword evidence="1" id="KW-0021">Allosteric enzyme</keyword>
<dbReference type="InterPro" id="IPR050929">
    <property type="entry name" value="PFKA"/>
</dbReference>
<proteinExistence type="predicted"/>
<comment type="caution">
    <text evidence="2">The sequence shown here is derived from an EMBL/GenBank/DDBJ whole genome shotgun (WGS) entry which is preliminary data.</text>
</comment>
<accession>A0AAD9X895</accession>
<protein>
    <submittedName>
        <fullName evidence="2">Uncharacterized protein</fullName>
    </submittedName>
</protein>
<dbReference type="EMBL" id="JANJYI010000004">
    <property type="protein sequence ID" value="KAK2654720.1"/>
    <property type="molecule type" value="Genomic_DNA"/>
</dbReference>
<name>A0AAD9X895_9ROSI</name>
<dbReference type="PANTHER" id="PTHR45770">
    <property type="entry name" value="ATP-DEPENDENT 6-PHOSPHOFRUCTOKINASE 1"/>
    <property type="match status" value="1"/>
</dbReference>
<keyword evidence="3" id="KW-1185">Reference proteome</keyword>
<dbReference type="Proteomes" id="UP001280121">
    <property type="component" value="Unassembled WGS sequence"/>
</dbReference>
<evidence type="ECO:0000313" key="2">
    <source>
        <dbReference type="EMBL" id="KAK2654720.1"/>
    </source>
</evidence>
<gene>
    <name evidence="2" type="ORF">Ddye_014576</name>
</gene>
<dbReference type="AlphaFoldDB" id="A0AAD9X895"/>
<dbReference type="GO" id="GO:0003872">
    <property type="term" value="F:6-phosphofructokinase activity"/>
    <property type="evidence" value="ECO:0007669"/>
    <property type="project" value="InterPro"/>
</dbReference>
<dbReference type="InterPro" id="IPR035966">
    <property type="entry name" value="PKF_sf"/>
</dbReference>
<reference evidence="2" key="1">
    <citation type="journal article" date="2023" name="Plant J.">
        <title>Genome sequences and population genomics provide insights into the demographic history, inbreeding, and mutation load of two 'living fossil' tree species of Dipteronia.</title>
        <authorList>
            <person name="Feng Y."/>
            <person name="Comes H.P."/>
            <person name="Chen J."/>
            <person name="Zhu S."/>
            <person name="Lu R."/>
            <person name="Zhang X."/>
            <person name="Li P."/>
            <person name="Qiu J."/>
            <person name="Olsen K.M."/>
            <person name="Qiu Y."/>
        </authorList>
    </citation>
    <scope>NUCLEOTIDE SEQUENCE</scope>
    <source>
        <strain evidence="2">KIB01</strain>
    </source>
</reference>